<keyword evidence="1" id="KW-0732">Signal</keyword>
<gene>
    <name evidence="3" type="ORF">ABIC55_000545</name>
</gene>
<dbReference type="InterPro" id="IPR032485">
    <property type="entry name" value="LRP1-like_beta_prop"/>
</dbReference>
<comment type="caution">
    <text evidence="3">The sequence shown here is derived from an EMBL/GenBank/DDBJ whole genome shotgun (WGS) entry which is preliminary data.</text>
</comment>
<dbReference type="SUPFAM" id="SSF54001">
    <property type="entry name" value="Cysteine proteinases"/>
    <property type="match status" value="1"/>
</dbReference>
<sequence>MRKIFIFFTFLFITLSFASYSISVKAASNENPGLKTTVVADSYNSIRSSLLKNERTGQFDSAEVSYTQVDAAIQKVVRENPEILYFDSAMSWSNGDIEFSYSLPDSTIKKNKAALSKEVDKVLAQIIKPGFTNFDKVKAIHDYLVLNVAYDYKNFQNNTIPSDSITAHGALIKGVAVCDGYTKAAQLLLDRLGIENYYVDGYGNGGQHSWNLVNLNGQYYFMDITWDDPVPNVKGAISYKYFLASADQLRKDHKWNEADWPIAKSKTYSFLNDFSSMIEFKGHYYYSSISDKDTLYRVKKDGKSKQKVNNVRAPYFVIIDDLIYFSNYSKGGFLYKMKTNGSKPQQLNSIHSVNLVAVNNQLHYTDSKTKKVLKLTIK</sequence>
<dbReference type="Pfam" id="PF16472">
    <property type="entry name" value="DUF5050"/>
    <property type="match status" value="1"/>
</dbReference>
<feature type="domain" description="Transglutaminase-like" evidence="2">
    <location>
        <begin position="170"/>
        <end position="226"/>
    </location>
</feature>
<name>A0ABV2K317_SPOPS</name>
<dbReference type="Pfam" id="PF01841">
    <property type="entry name" value="Transglut_core"/>
    <property type="match status" value="1"/>
</dbReference>
<keyword evidence="4" id="KW-1185">Reference proteome</keyword>
<organism evidence="3 4">
    <name type="scientific">Sporosarcina psychrophila</name>
    <name type="common">Bacillus psychrophilus</name>
    <dbReference type="NCBI Taxonomy" id="1476"/>
    <lineage>
        <taxon>Bacteria</taxon>
        <taxon>Bacillati</taxon>
        <taxon>Bacillota</taxon>
        <taxon>Bacilli</taxon>
        <taxon>Bacillales</taxon>
        <taxon>Caryophanaceae</taxon>
        <taxon>Sporosarcina</taxon>
    </lineage>
</organism>
<feature type="chain" id="PRO_5046318197" evidence="1">
    <location>
        <begin position="27"/>
        <end position="378"/>
    </location>
</feature>
<dbReference type="PANTHER" id="PTHR46333">
    <property type="entry name" value="CYTOKINESIS PROTEIN 3"/>
    <property type="match status" value="1"/>
</dbReference>
<evidence type="ECO:0000259" key="2">
    <source>
        <dbReference type="SMART" id="SM00460"/>
    </source>
</evidence>
<evidence type="ECO:0000313" key="4">
    <source>
        <dbReference type="Proteomes" id="UP001549104"/>
    </source>
</evidence>
<accession>A0ABV2K317</accession>
<dbReference type="EMBL" id="JBEPME010000001">
    <property type="protein sequence ID" value="MET3655461.1"/>
    <property type="molecule type" value="Genomic_DNA"/>
</dbReference>
<evidence type="ECO:0000256" key="1">
    <source>
        <dbReference type="SAM" id="SignalP"/>
    </source>
</evidence>
<dbReference type="RefSeq" id="WP_354312060.1">
    <property type="nucleotide sequence ID" value="NZ_JBEPME010000001.1"/>
</dbReference>
<dbReference type="InterPro" id="IPR002931">
    <property type="entry name" value="Transglutaminase-like"/>
</dbReference>
<reference evidence="3 4" key="1">
    <citation type="submission" date="2024-06" db="EMBL/GenBank/DDBJ databases">
        <title>Sorghum-associated microbial communities from plants grown in Nebraska, USA.</title>
        <authorList>
            <person name="Schachtman D."/>
        </authorList>
    </citation>
    <scope>NUCLEOTIDE SEQUENCE [LARGE SCALE GENOMIC DNA]</scope>
    <source>
        <strain evidence="3 4">1288</strain>
    </source>
</reference>
<dbReference type="SUPFAM" id="SSF63825">
    <property type="entry name" value="YWTD domain"/>
    <property type="match status" value="1"/>
</dbReference>
<proteinExistence type="predicted"/>
<feature type="signal peptide" evidence="1">
    <location>
        <begin position="1"/>
        <end position="26"/>
    </location>
</feature>
<dbReference type="InterPro" id="IPR052557">
    <property type="entry name" value="CAP/Cytokinesis_protein"/>
</dbReference>
<evidence type="ECO:0000313" key="3">
    <source>
        <dbReference type="EMBL" id="MET3655461.1"/>
    </source>
</evidence>
<protein>
    <submittedName>
        <fullName evidence="3">Transglutaminase-like putative cysteine protease</fullName>
    </submittedName>
</protein>
<dbReference type="PANTHER" id="PTHR46333:SF2">
    <property type="entry name" value="CYTOKINESIS PROTEIN 3"/>
    <property type="match status" value="1"/>
</dbReference>
<dbReference type="InterPro" id="IPR038765">
    <property type="entry name" value="Papain-like_cys_pep_sf"/>
</dbReference>
<dbReference type="Proteomes" id="UP001549104">
    <property type="component" value="Unassembled WGS sequence"/>
</dbReference>
<dbReference type="Gene3D" id="3.10.620.30">
    <property type="match status" value="1"/>
</dbReference>
<dbReference type="SMART" id="SM00460">
    <property type="entry name" value="TGc"/>
    <property type="match status" value="1"/>
</dbReference>